<dbReference type="EMBL" id="JADBEB010000001">
    <property type="protein sequence ID" value="MBE1487821.1"/>
    <property type="molecule type" value="Genomic_DNA"/>
</dbReference>
<proteinExistence type="predicted"/>
<sequence length="174" mass="19241">MPLPYDPMSPEGLVARWVRWVADSARRESPVADETGEFASVKQPDDVWFLAGTFGGPVARRCKLPADRPLFFPAFNIWQPRARSGQMPIMEQASGYARLDDEDLPLAVIGTPEPFLVRGALGNPVTGMPSAQPVSCWGLWGRLDPLPPGKYRLIFGGTDGRRFRVEANYLLVVT</sequence>
<evidence type="ECO:0000313" key="1">
    <source>
        <dbReference type="EMBL" id="MBE1487821.1"/>
    </source>
</evidence>
<dbReference type="AlphaFoldDB" id="A0A927M738"/>
<dbReference type="RefSeq" id="WP_192767602.1">
    <property type="nucleotide sequence ID" value="NZ_JADBEB010000001.1"/>
</dbReference>
<protein>
    <submittedName>
        <fullName evidence="1">Uncharacterized protein</fullName>
    </submittedName>
</protein>
<accession>A0A927M738</accession>
<gene>
    <name evidence="1" type="ORF">H4W31_003459</name>
</gene>
<dbReference type="Proteomes" id="UP000649753">
    <property type="component" value="Unassembled WGS sequence"/>
</dbReference>
<name>A0A927M738_9ACTN</name>
<comment type="caution">
    <text evidence="1">The sequence shown here is derived from an EMBL/GenBank/DDBJ whole genome shotgun (WGS) entry which is preliminary data.</text>
</comment>
<keyword evidence="2" id="KW-1185">Reference proteome</keyword>
<reference evidence="1" key="1">
    <citation type="submission" date="2020-10" db="EMBL/GenBank/DDBJ databases">
        <title>Sequencing the genomes of 1000 actinobacteria strains.</title>
        <authorList>
            <person name="Klenk H.-P."/>
        </authorList>
    </citation>
    <scope>NUCLEOTIDE SEQUENCE</scope>
    <source>
        <strain evidence="1">DSM 46832</strain>
    </source>
</reference>
<evidence type="ECO:0000313" key="2">
    <source>
        <dbReference type="Proteomes" id="UP000649753"/>
    </source>
</evidence>
<organism evidence="1 2">
    <name type="scientific">Plantactinospora soyae</name>
    <dbReference type="NCBI Taxonomy" id="1544732"/>
    <lineage>
        <taxon>Bacteria</taxon>
        <taxon>Bacillati</taxon>
        <taxon>Actinomycetota</taxon>
        <taxon>Actinomycetes</taxon>
        <taxon>Micromonosporales</taxon>
        <taxon>Micromonosporaceae</taxon>
        <taxon>Plantactinospora</taxon>
    </lineage>
</organism>